<dbReference type="AlphaFoldDB" id="A0A2I0IXQ9"/>
<protein>
    <submittedName>
        <fullName evidence="3">Uncharacterized protein</fullName>
    </submittedName>
</protein>
<evidence type="ECO:0000259" key="2">
    <source>
        <dbReference type="Pfam" id="PF22936"/>
    </source>
</evidence>
<dbReference type="STRING" id="22663.A0A2I0IXQ9"/>
<sequence length="188" mass="21352">MANNKRVKDGWLVDSGCTNHMTSKEALFRTMDKSVKSRVRIGNGEFIVVEGYKVMFEKGKCVIGDAVGQVLFEIPMREKCFSFNPSDEKQVAMSSQEVGEEIWHRRLRHFNNKGVMLMQKHGTVEGLLLLHKELKNCKACLEGKQTRLPFKKSQWRAIEKLQLPTKAAGMKTPLEAWSGVKPSLSNIK</sequence>
<proteinExistence type="predicted"/>
<evidence type="ECO:0000313" key="3">
    <source>
        <dbReference type="EMBL" id="PKI48781.1"/>
    </source>
</evidence>
<evidence type="ECO:0000313" key="4">
    <source>
        <dbReference type="Proteomes" id="UP000233551"/>
    </source>
</evidence>
<feature type="non-terminal residue" evidence="3">
    <location>
        <position position="188"/>
    </location>
</feature>
<feature type="domain" description="GAG-pre-integrase" evidence="1">
    <location>
        <begin position="81"/>
        <end position="145"/>
    </location>
</feature>
<comment type="caution">
    <text evidence="3">The sequence shown here is derived from an EMBL/GenBank/DDBJ whole genome shotgun (WGS) entry which is preliminary data.</text>
</comment>
<reference evidence="3 4" key="1">
    <citation type="submission" date="2017-11" db="EMBL/GenBank/DDBJ databases">
        <title>De-novo sequencing of pomegranate (Punica granatum L.) genome.</title>
        <authorList>
            <person name="Akparov Z."/>
            <person name="Amiraslanov A."/>
            <person name="Hajiyeva S."/>
            <person name="Abbasov M."/>
            <person name="Kaur K."/>
            <person name="Hamwieh A."/>
            <person name="Solovyev V."/>
            <person name="Salamov A."/>
            <person name="Braich B."/>
            <person name="Kosarev P."/>
            <person name="Mahmoud A."/>
            <person name="Hajiyev E."/>
            <person name="Babayeva S."/>
            <person name="Izzatullayeva V."/>
            <person name="Mammadov A."/>
            <person name="Mammadov A."/>
            <person name="Sharifova S."/>
            <person name="Ojaghi J."/>
            <person name="Eynullazada K."/>
            <person name="Bayramov B."/>
            <person name="Abdulazimova A."/>
            <person name="Shahmuradov I."/>
        </authorList>
    </citation>
    <scope>NUCLEOTIDE SEQUENCE [LARGE SCALE GENOMIC DNA]</scope>
    <source>
        <strain evidence="4">cv. AG2017</strain>
        <tissue evidence="3">Leaf</tissue>
    </source>
</reference>
<feature type="domain" description="Retrovirus-related Pol polyprotein from transposon TNT 1-94-like beta-barrel" evidence="2">
    <location>
        <begin position="11"/>
        <end position="52"/>
    </location>
</feature>
<dbReference type="InterPro" id="IPR025724">
    <property type="entry name" value="GAG-pre-integrase_dom"/>
</dbReference>
<keyword evidence="4" id="KW-1185">Reference proteome</keyword>
<dbReference type="InterPro" id="IPR054722">
    <property type="entry name" value="PolX-like_BBD"/>
</dbReference>
<dbReference type="EMBL" id="PGOL01002333">
    <property type="protein sequence ID" value="PKI48781.1"/>
    <property type="molecule type" value="Genomic_DNA"/>
</dbReference>
<dbReference type="Pfam" id="PF13976">
    <property type="entry name" value="gag_pre-integrs"/>
    <property type="match status" value="1"/>
</dbReference>
<dbReference type="Proteomes" id="UP000233551">
    <property type="component" value="Unassembled WGS sequence"/>
</dbReference>
<organism evidence="3 4">
    <name type="scientific">Punica granatum</name>
    <name type="common">Pomegranate</name>
    <dbReference type="NCBI Taxonomy" id="22663"/>
    <lineage>
        <taxon>Eukaryota</taxon>
        <taxon>Viridiplantae</taxon>
        <taxon>Streptophyta</taxon>
        <taxon>Embryophyta</taxon>
        <taxon>Tracheophyta</taxon>
        <taxon>Spermatophyta</taxon>
        <taxon>Magnoliopsida</taxon>
        <taxon>eudicotyledons</taxon>
        <taxon>Gunneridae</taxon>
        <taxon>Pentapetalae</taxon>
        <taxon>rosids</taxon>
        <taxon>malvids</taxon>
        <taxon>Myrtales</taxon>
        <taxon>Lythraceae</taxon>
        <taxon>Punica</taxon>
    </lineage>
</organism>
<gene>
    <name evidence="3" type="ORF">CRG98_030823</name>
</gene>
<dbReference type="Pfam" id="PF22936">
    <property type="entry name" value="Pol_BBD"/>
    <property type="match status" value="1"/>
</dbReference>
<name>A0A2I0IXQ9_PUNGR</name>
<accession>A0A2I0IXQ9</accession>
<evidence type="ECO:0000259" key="1">
    <source>
        <dbReference type="Pfam" id="PF13976"/>
    </source>
</evidence>